<dbReference type="InterPro" id="IPR027417">
    <property type="entry name" value="P-loop_NTPase"/>
</dbReference>
<dbReference type="InterPro" id="IPR006083">
    <property type="entry name" value="PRK/URK"/>
</dbReference>
<protein>
    <submittedName>
        <fullName evidence="2">Uridine kinase</fullName>
    </submittedName>
</protein>
<dbReference type="Gene3D" id="3.40.50.300">
    <property type="entry name" value="P-loop containing nucleotide triphosphate hydrolases"/>
    <property type="match status" value="1"/>
</dbReference>
<dbReference type="SUPFAM" id="SSF52540">
    <property type="entry name" value="P-loop containing nucleoside triphosphate hydrolases"/>
    <property type="match status" value="1"/>
</dbReference>
<dbReference type="GO" id="GO:0016301">
    <property type="term" value="F:kinase activity"/>
    <property type="evidence" value="ECO:0007669"/>
    <property type="project" value="UniProtKB-KW"/>
</dbReference>
<dbReference type="EMBL" id="FNNQ01000010">
    <property type="protein sequence ID" value="SDX12600.1"/>
    <property type="molecule type" value="Genomic_DNA"/>
</dbReference>
<keyword evidence="3" id="KW-1185">Reference proteome</keyword>
<keyword evidence="2" id="KW-0808">Transferase</keyword>
<dbReference type="PANTHER" id="PTHR10285">
    <property type="entry name" value="URIDINE KINASE"/>
    <property type="match status" value="1"/>
</dbReference>
<dbReference type="Proteomes" id="UP000198534">
    <property type="component" value="Unassembled WGS sequence"/>
</dbReference>
<gene>
    <name evidence="2" type="ORF">SAMN05444487_110123</name>
</gene>
<dbReference type="Pfam" id="PF00485">
    <property type="entry name" value="PRK"/>
    <property type="match status" value="1"/>
</dbReference>
<accession>A0A1H2Z5B5</accession>
<evidence type="ECO:0000313" key="2">
    <source>
        <dbReference type="EMBL" id="SDX12600.1"/>
    </source>
</evidence>
<dbReference type="OrthoDB" id="1420794at2"/>
<dbReference type="RefSeq" id="WP_091740627.1">
    <property type="nucleotide sequence ID" value="NZ_FNNQ01000010.1"/>
</dbReference>
<dbReference type="GO" id="GO:0005524">
    <property type="term" value="F:ATP binding"/>
    <property type="evidence" value="ECO:0007669"/>
    <property type="project" value="InterPro"/>
</dbReference>
<reference evidence="2 3" key="1">
    <citation type="submission" date="2016-10" db="EMBL/GenBank/DDBJ databases">
        <authorList>
            <person name="de Groot N.N."/>
        </authorList>
    </citation>
    <scope>NUCLEOTIDE SEQUENCE [LARGE SCALE GENOMIC DNA]</scope>
    <source>
        <strain evidence="2 3">DSM 45610</strain>
    </source>
</reference>
<keyword evidence="2" id="KW-0418">Kinase</keyword>
<dbReference type="STRING" id="1048340.SAMN05444487_110123"/>
<dbReference type="NCBIfam" id="NF005807">
    <property type="entry name" value="PRK07667.1"/>
    <property type="match status" value="1"/>
</dbReference>
<feature type="domain" description="Phosphoribulokinase/uridine kinase" evidence="1">
    <location>
        <begin position="22"/>
        <end position="158"/>
    </location>
</feature>
<proteinExistence type="predicted"/>
<name>A0A1H2Z5B5_9BACL</name>
<sequence length="197" mass="23482">MERNLSILLEHFPKVETGKRFILGIDGLSRSGKTTLGKKLHQVLREKGIPVSVFHIDDYIVERKKRYHTGHEQWFEYYHLQWNVPWLREHFFRKLHESSSFTLPLYDKSSDSHSQQNINLPYHGIVIIEGVFLQRSEWRGFYDFVVYLDCPREKRFARESGSAQSRIGKFKERYWKAEEHYIEAGKPKNIADLVLNN</sequence>
<organism evidence="2 3">
    <name type="scientific">Marininema mesophilum</name>
    <dbReference type="NCBI Taxonomy" id="1048340"/>
    <lineage>
        <taxon>Bacteria</taxon>
        <taxon>Bacillati</taxon>
        <taxon>Bacillota</taxon>
        <taxon>Bacilli</taxon>
        <taxon>Bacillales</taxon>
        <taxon>Thermoactinomycetaceae</taxon>
        <taxon>Marininema</taxon>
    </lineage>
</organism>
<dbReference type="AlphaFoldDB" id="A0A1H2Z5B5"/>
<evidence type="ECO:0000313" key="3">
    <source>
        <dbReference type="Proteomes" id="UP000198534"/>
    </source>
</evidence>
<evidence type="ECO:0000259" key="1">
    <source>
        <dbReference type="Pfam" id="PF00485"/>
    </source>
</evidence>